<dbReference type="GO" id="GO:0005829">
    <property type="term" value="C:cytosol"/>
    <property type="evidence" value="ECO:0007669"/>
    <property type="project" value="TreeGrafter"/>
</dbReference>
<dbReference type="InterPro" id="IPR013078">
    <property type="entry name" value="His_Pase_superF_clade-1"/>
</dbReference>
<dbReference type="EMBL" id="WJQS01000004">
    <property type="protein sequence ID" value="MRI85388.1"/>
    <property type="molecule type" value="Genomic_DNA"/>
</dbReference>
<dbReference type="InterPro" id="IPR051695">
    <property type="entry name" value="Phosphoglycerate_Mutase"/>
</dbReference>
<dbReference type="SUPFAM" id="SSF53254">
    <property type="entry name" value="Phosphoglycerate mutase-like"/>
    <property type="match status" value="1"/>
</dbReference>
<evidence type="ECO:0000313" key="6">
    <source>
        <dbReference type="EMBL" id="MRI85388.1"/>
    </source>
</evidence>
<reference evidence="7 8" key="1">
    <citation type="submission" date="2019-11" db="EMBL/GenBank/DDBJ databases">
        <title>Characterisation of Fundicoccus ignavus gen. nov. sp. nov., a novel genus of the family Aerococcaceae isolated from bulk tank milk.</title>
        <authorList>
            <person name="Siebert A."/>
            <person name="Huptas C."/>
            <person name="Wenning M."/>
            <person name="Scherer S."/>
            <person name="Doll E.V."/>
        </authorList>
    </citation>
    <scope>NUCLEOTIDE SEQUENCE [LARGE SCALE GENOMIC DNA]</scope>
    <source>
        <strain evidence="5 8">DSM 109653</strain>
        <strain evidence="6 7">WS4759</strain>
    </source>
</reference>
<organism evidence="6 7">
    <name type="scientific">Fundicoccus ignavus</name>
    <dbReference type="NCBI Taxonomy" id="2664442"/>
    <lineage>
        <taxon>Bacteria</taxon>
        <taxon>Bacillati</taxon>
        <taxon>Bacillota</taxon>
        <taxon>Bacilli</taxon>
        <taxon>Lactobacillales</taxon>
        <taxon>Aerococcaceae</taxon>
        <taxon>Fundicoccus</taxon>
    </lineage>
</organism>
<sequence length="230" mass="26198">MSKGVTFYFMRHGETFFNLYGRMQGWSNAPLTDNGIVDVHRSGKGLANIKFDAVYSSDLMRTIETAQIILKENNFAEHLKISPMKEFREVHFGSFEGLEAHKVWRDVEENVRLKHGLPVGNDFQIEAALNSVKDLDPYKHAENYAEFWNRVESGLLQLLNKHAGTNQNILVVCHGMTIRNLLHGLIADFDKKDALDNASVSIVQYQDGHFQMSAYNQTHHFSEIAEEAAE</sequence>
<evidence type="ECO:0000256" key="4">
    <source>
        <dbReference type="PIRSR" id="PIRSR613078-3"/>
    </source>
</evidence>
<feature type="site" description="Transition state stabilizer" evidence="4">
    <location>
        <position position="174"/>
    </location>
</feature>
<proteinExistence type="predicted"/>
<dbReference type="PANTHER" id="PTHR46517:SF1">
    <property type="entry name" value="FRUCTOSE-2,6-BISPHOSPHATASE TIGAR"/>
    <property type="match status" value="1"/>
</dbReference>
<protein>
    <submittedName>
        <fullName evidence="6">Histidine phosphatase family protein</fullName>
    </submittedName>
</protein>
<dbReference type="GO" id="GO:0043456">
    <property type="term" value="P:regulation of pentose-phosphate shunt"/>
    <property type="evidence" value="ECO:0007669"/>
    <property type="project" value="TreeGrafter"/>
</dbReference>
<feature type="binding site" evidence="3">
    <location>
        <position position="61"/>
    </location>
    <ligand>
        <name>substrate</name>
    </ligand>
</feature>
<evidence type="ECO:0000313" key="8">
    <source>
        <dbReference type="Proteomes" id="UP000469870"/>
    </source>
</evidence>
<dbReference type="AlphaFoldDB" id="A0A6I2GLF2"/>
<dbReference type="Proteomes" id="UP000469870">
    <property type="component" value="Unassembled WGS sequence"/>
</dbReference>
<name>A0A6I2GLF2_9LACT</name>
<dbReference type="Gene3D" id="3.40.50.1240">
    <property type="entry name" value="Phosphoglycerate mutase-like"/>
    <property type="match status" value="1"/>
</dbReference>
<dbReference type="EMBL" id="WJQR01000004">
    <property type="protein sequence ID" value="MRI81397.1"/>
    <property type="molecule type" value="Genomic_DNA"/>
</dbReference>
<comment type="caution">
    <text evidence="6">The sequence shown here is derived from an EMBL/GenBank/DDBJ whole genome shotgun (WGS) entry which is preliminary data.</text>
</comment>
<dbReference type="GO" id="GO:0045820">
    <property type="term" value="P:negative regulation of glycolytic process"/>
    <property type="evidence" value="ECO:0007669"/>
    <property type="project" value="TreeGrafter"/>
</dbReference>
<dbReference type="Proteomes" id="UP000430975">
    <property type="component" value="Unassembled WGS sequence"/>
</dbReference>
<dbReference type="Pfam" id="PF00300">
    <property type="entry name" value="His_Phos_1"/>
    <property type="match status" value="1"/>
</dbReference>
<evidence type="ECO:0000313" key="5">
    <source>
        <dbReference type="EMBL" id="MRI81397.1"/>
    </source>
</evidence>
<dbReference type="SMART" id="SM00855">
    <property type="entry name" value="PGAM"/>
    <property type="match status" value="1"/>
</dbReference>
<dbReference type="RefSeq" id="WP_153861765.1">
    <property type="nucleotide sequence ID" value="NZ_WJQR01000004.1"/>
</dbReference>
<evidence type="ECO:0000256" key="2">
    <source>
        <dbReference type="PIRSR" id="PIRSR613078-1"/>
    </source>
</evidence>
<feature type="binding site" evidence="3">
    <location>
        <begin position="11"/>
        <end position="18"/>
    </location>
    <ligand>
        <name>substrate</name>
    </ligand>
</feature>
<gene>
    <name evidence="6" type="ORF">GIY09_05785</name>
    <name evidence="5" type="ORF">GIY11_05130</name>
</gene>
<dbReference type="CDD" id="cd07067">
    <property type="entry name" value="HP_PGM_like"/>
    <property type="match status" value="1"/>
</dbReference>
<keyword evidence="7" id="KW-1185">Reference proteome</keyword>
<dbReference type="GO" id="GO:0004331">
    <property type="term" value="F:fructose-2,6-bisphosphate 2-phosphatase activity"/>
    <property type="evidence" value="ECO:0007669"/>
    <property type="project" value="TreeGrafter"/>
</dbReference>
<evidence type="ECO:0000256" key="3">
    <source>
        <dbReference type="PIRSR" id="PIRSR613078-2"/>
    </source>
</evidence>
<dbReference type="PANTHER" id="PTHR46517">
    <property type="entry name" value="FRUCTOSE-2,6-BISPHOSPHATASE TIGAR"/>
    <property type="match status" value="1"/>
</dbReference>
<feature type="active site" description="Tele-phosphohistidine intermediate" evidence="2">
    <location>
        <position position="12"/>
    </location>
</feature>
<dbReference type="InterPro" id="IPR029033">
    <property type="entry name" value="His_PPase_superfam"/>
</dbReference>
<keyword evidence="1" id="KW-0378">Hydrolase</keyword>
<evidence type="ECO:0000313" key="7">
    <source>
        <dbReference type="Proteomes" id="UP000430975"/>
    </source>
</evidence>
<accession>A0A6I2GLF2</accession>
<feature type="active site" description="Proton donor/acceptor" evidence="2">
    <location>
        <position position="89"/>
    </location>
</feature>
<evidence type="ECO:0000256" key="1">
    <source>
        <dbReference type="ARBA" id="ARBA00022801"/>
    </source>
</evidence>